<organism evidence="8 9">
    <name type="scientific">Erythrobacter sanguineus</name>
    <dbReference type="NCBI Taxonomy" id="198312"/>
    <lineage>
        <taxon>Bacteria</taxon>
        <taxon>Pseudomonadati</taxon>
        <taxon>Pseudomonadota</taxon>
        <taxon>Alphaproteobacteria</taxon>
        <taxon>Sphingomonadales</taxon>
        <taxon>Erythrobacteraceae</taxon>
        <taxon>Erythrobacter/Porphyrobacter group</taxon>
        <taxon>Erythrobacter</taxon>
    </lineage>
</organism>
<proteinExistence type="predicted"/>
<dbReference type="GO" id="GO:0005886">
    <property type="term" value="C:plasma membrane"/>
    <property type="evidence" value="ECO:0007669"/>
    <property type="project" value="UniProtKB-SubCell"/>
</dbReference>
<dbReference type="InterPro" id="IPR010432">
    <property type="entry name" value="RDD"/>
</dbReference>
<name>A0A1M7S3G7_9SPHN</name>
<evidence type="ECO:0000313" key="9">
    <source>
        <dbReference type="Proteomes" id="UP000184391"/>
    </source>
</evidence>
<evidence type="ECO:0000256" key="4">
    <source>
        <dbReference type="ARBA" id="ARBA00022989"/>
    </source>
</evidence>
<feature type="transmembrane region" description="Helical" evidence="6">
    <location>
        <begin position="6"/>
        <end position="31"/>
    </location>
</feature>
<keyword evidence="3 6" id="KW-0812">Transmembrane</keyword>
<dbReference type="RefSeq" id="WP_072673462.1">
    <property type="nucleotide sequence ID" value="NZ_FRDF01000004.1"/>
</dbReference>
<accession>A0A1M7S3G7</accession>
<dbReference type="PANTHER" id="PTHR36115:SF9">
    <property type="entry name" value="LMO1584 PROTEIN"/>
    <property type="match status" value="1"/>
</dbReference>
<dbReference type="InterPro" id="IPR051791">
    <property type="entry name" value="Pra-immunoreactive"/>
</dbReference>
<feature type="domain" description="RDD" evidence="7">
    <location>
        <begin position="3"/>
        <end position="129"/>
    </location>
</feature>
<dbReference type="PANTHER" id="PTHR36115">
    <property type="entry name" value="PROLINE-RICH ANTIGEN HOMOLOG-RELATED"/>
    <property type="match status" value="1"/>
</dbReference>
<dbReference type="Pfam" id="PF06271">
    <property type="entry name" value="RDD"/>
    <property type="match status" value="1"/>
</dbReference>
<evidence type="ECO:0000256" key="3">
    <source>
        <dbReference type="ARBA" id="ARBA00022692"/>
    </source>
</evidence>
<feature type="transmembrane region" description="Helical" evidence="6">
    <location>
        <begin position="97"/>
        <end position="116"/>
    </location>
</feature>
<evidence type="ECO:0000259" key="7">
    <source>
        <dbReference type="Pfam" id="PF06271"/>
    </source>
</evidence>
<evidence type="ECO:0000256" key="2">
    <source>
        <dbReference type="ARBA" id="ARBA00022475"/>
    </source>
</evidence>
<dbReference type="STRING" id="198312.SAMN02745193_00905"/>
<keyword evidence="4 6" id="KW-1133">Transmembrane helix</keyword>
<protein>
    <submittedName>
        <fullName evidence="8">Uncharacterized membrane protein YckC, RDD family</fullName>
    </submittedName>
</protein>
<evidence type="ECO:0000313" key="8">
    <source>
        <dbReference type="EMBL" id="SHN52973.1"/>
    </source>
</evidence>
<evidence type="ECO:0000256" key="5">
    <source>
        <dbReference type="ARBA" id="ARBA00023136"/>
    </source>
</evidence>
<reference evidence="9" key="1">
    <citation type="submission" date="2016-12" db="EMBL/GenBank/DDBJ databases">
        <authorList>
            <person name="Varghese N."/>
            <person name="Submissions S."/>
        </authorList>
    </citation>
    <scope>NUCLEOTIDE SEQUENCE [LARGE SCALE GENOMIC DNA]</scope>
    <source>
        <strain evidence="9">DSM 11032</strain>
    </source>
</reference>
<dbReference type="OrthoDB" id="9793824at2"/>
<keyword evidence="2" id="KW-1003">Cell membrane</keyword>
<dbReference type="EMBL" id="FRDF01000004">
    <property type="protein sequence ID" value="SHN52973.1"/>
    <property type="molecule type" value="Genomic_DNA"/>
</dbReference>
<sequence length="148" mass="15890">MNYAGFWIRVVAYIIDLLPLIVIGIALALLFGDPLVDTDPSPTFGASDLLGLVIGIAYFVGFESSSWQATPGKRALGLIVTDAEGRRISPARALGRYFGKILSGVILLIGYIMIAFTERKQGLHDFLAGTLVIKGQPGDVGYDPTVFD</sequence>
<gene>
    <name evidence="8" type="ORF">SAMN02745193_00905</name>
</gene>
<dbReference type="Proteomes" id="UP000184391">
    <property type="component" value="Unassembled WGS sequence"/>
</dbReference>
<dbReference type="AlphaFoldDB" id="A0A1M7S3G7"/>
<feature type="transmembrane region" description="Helical" evidence="6">
    <location>
        <begin position="43"/>
        <end position="61"/>
    </location>
</feature>
<keyword evidence="5 6" id="KW-0472">Membrane</keyword>
<keyword evidence="9" id="KW-1185">Reference proteome</keyword>
<evidence type="ECO:0000256" key="6">
    <source>
        <dbReference type="SAM" id="Phobius"/>
    </source>
</evidence>
<evidence type="ECO:0000256" key="1">
    <source>
        <dbReference type="ARBA" id="ARBA00004651"/>
    </source>
</evidence>
<comment type="subcellular location">
    <subcellularLocation>
        <location evidence="1">Cell membrane</location>
        <topology evidence="1">Multi-pass membrane protein</topology>
    </subcellularLocation>
</comment>